<organism evidence="2 3">
    <name type="scientific">Bergeyella porcorum</name>
    <dbReference type="NCBI Taxonomy" id="1735111"/>
    <lineage>
        <taxon>Bacteria</taxon>
        <taxon>Pseudomonadati</taxon>
        <taxon>Bacteroidota</taxon>
        <taxon>Flavobacteriia</taxon>
        <taxon>Flavobacteriales</taxon>
        <taxon>Weeksellaceae</taxon>
        <taxon>Bergeyella</taxon>
    </lineage>
</organism>
<dbReference type="GO" id="GO:0005524">
    <property type="term" value="F:ATP binding"/>
    <property type="evidence" value="ECO:0007669"/>
    <property type="project" value="InterPro"/>
</dbReference>
<evidence type="ECO:0000313" key="2">
    <source>
        <dbReference type="EMBL" id="WOC52408.1"/>
    </source>
</evidence>
<dbReference type="PANTHER" id="PTHR23077">
    <property type="entry name" value="AAA-FAMILY ATPASE"/>
    <property type="match status" value="1"/>
</dbReference>
<feature type="domain" description="AAA+ ATPase" evidence="1">
    <location>
        <begin position="49"/>
        <end position="182"/>
    </location>
</feature>
<protein>
    <submittedName>
        <fullName evidence="2">ATPase</fullName>
    </submittedName>
</protein>
<dbReference type="InterPro" id="IPR003959">
    <property type="entry name" value="ATPase_AAA_core"/>
</dbReference>
<evidence type="ECO:0000259" key="1">
    <source>
        <dbReference type="SMART" id="SM00382"/>
    </source>
</evidence>
<dbReference type="InterPro" id="IPR027417">
    <property type="entry name" value="P-loop_NTPase"/>
</dbReference>
<dbReference type="AlphaFoldDB" id="A0AAU0F467"/>
<gene>
    <name evidence="2" type="ORF">BPO_1761</name>
</gene>
<dbReference type="PANTHER" id="PTHR23077:SF198">
    <property type="entry name" value="ATP-DEPENDENT ZINC METALLOPROTEASE FTSH"/>
    <property type="match status" value="1"/>
</dbReference>
<dbReference type="Pfam" id="PF00004">
    <property type="entry name" value="AAA"/>
    <property type="match status" value="1"/>
</dbReference>
<dbReference type="RefSeq" id="WP_327983825.1">
    <property type="nucleotide sequence ID" value="NZ_CP136426.1"/>
</dbReference>
<dbReference type="GO" id="GO:0016887">
    <property type="term" value="F:ATP hydrolysis activity"/>
    <property type="evidence" value="ECO:0007669"/>
    <property type="project" value="InterPro"/>
</dbReference>
<dbReference type="Gene3D" id="3.40.50.300">
    <property type="entry name" value="P-loop containing nucleotide triphosphate hydrolases"/>
    <property type="match status" value="1"/>
</dbReference>
<dbReference type="EMBL" id="CP136426">
    <property type="protein sequence ID" value="WOC52408.1"/>
    <property type="molecule type" value="Genomic_DNA"/>
</dbReference>
<evidence type="ECO:0000313" key="3">
    <source>
        <dbReference type="Proteomes" id="UP001432059"/>
    </source>
</evidence>
<reference evidence="2" key="1">
    <citation type="submission" date="2023-10" db="EMBL/GenBank/DDBJ databases">
        <title>Characterization and whole genome sequencing of a novel strain of Bergeyella porcorum QD2021 isolated from pig.</title>
        <authorList>
            <person name="Liu G."/>
            <person name="Chen C."/>
            <person name="Han X."/>
        </authorList>
    </citation>
    <scope>NUCLEOTIDE SEQUENCE</scope>
    <source>
        <strain evidence="2">QD2021</strain>
    </source>
</reference>
<sequence length="235" mass="27021">MSTFELLINDKEALALDQMVFSSENKTRLEQIIKEHQYLDELQKYGLKVDNKILLYGHSGCGKTSTAKAIAKALNKSILILDLTNFISARIGDTGKNLKAVFEKAAREKAVLFLDEFDQIGKMRGNDDKDVGEMRRLVNTLIQLIDYFPEKALLIAATNHPELIDLAVKRRFQLKLKFEMPTEAQLDTYYNALLEPFPKALQNIERKYNISYAEAKDHTHTLMKQRIIENLEKEK</sequence>
<dbReference type="SMART" id="SM00382">
    <property type="entry name" value="AAA"/>
    <property type="match status" value="1"/>
</dbReference>
<proteinExistence type="predicted"/>
<keyword evidence="3" id="KW-1185">Reference proteome</keyword>
<dbReference type="CDD" id="cd19481">
    <property type="entry name" value="RecA-like_protease"/>
    <property type="match status" value="1"/>
</dbReference>
<dbReference type="InterPro" id="IPR050168">
    <property type="entry name" value="AAA_ATPase_domain"/>
</dbReference>
<dbReference type="SUPFAM" id="SSF52540">
    <property type="entry name" value="P-loop containing nucleoside triphosphate hydrolases"/>
    <property type="match status" value="1"/>
</dbReference>
<name>A0AAU0F467_9FLAO</name>
<accession>A0AAU0F467</accession>
<dbReference type="InterPro" id="IPR003593">
    <property type="entry name" value="AAA+_ATPase"/>
</dbReference>
<dbReference type="Proteomes" id="UP001432059">
    <property type="component" value="Chromosome"/>
</dbReference>
<dbReference type="KEGG" id="bpor:BPO_1761"/>